<dbReference type="KEGG" id="bmd:BMD_1110"/>
<dbReference type="SUPFAM" id="SSF52540">
    <property type="entry name" value="P-loop containing nucleoside triphosphate hydrolases"/>
    <property type="match status" value="1"/>
</dbReference>
<reference evidence="2 3" key="1">
    <citation type="journal article" date="2011" name="J. Bacteriol.">
        <title>Genome sequences of the biotechnologically important Bacillus megaterium strains QM B1551 and DSM319.</title>
        <authorList>
            <person name="Eppinger M."/>
            <person name="Bunk B."/>
            <person name="Johns M.A."/>
            <person name="Edirisinghe J.N."/>
            <person name="Kutumbaka K.K."/>
            <person name="Koenig S.S."/>
            <person name="Huot Creasy H."/>
            <person name="Rosovitz M.J."/>
            <person name="Riley D.R."/>
            <person name="Daugherty S."/>
            <person name="Martin M."/>
            <person name="Elbourne L.D."/>
            <person name="Paulsen I."/>
            <person name="Biedendieck R."/>
            <person name="Braun C."/>
            <person name="Grayburn S."/>
            <person name="Dhingra S."/>
            <person name="Lukyanchuk V."/>
            <person name="Ball B."/>
            <person name="Ul-Qamar R."/>
            <person name="Seibel J."/>
            <person name="Bremer E."/>
            <person name="Jahn D."/>
            <person name="Ravel J."/>
            <person name="Vary P.S."/>
        </authorList>
    </citation>
    <scope>NUCLEOTIDE SEQUENCE [LARGE SCALE GENOMIC DNA]</scope>
    <source>
        <strain evidence="3">DSM 319 / IMG 1521</strain>
    </source>
</reference>
<dbReference type="GO" id="GO:0090374">
    <property type="term" value="P:oligopeptide export from mitochondrion"/>
    <property type="evidence" value="ECO:0007669"/>
    <property type="project" value="TreeGrafter"/>
</dbReference>
<dbReference type="Pfam" id="PF00005">
    <property type="entry name" value="ABC_tran"/>
    <property type="match status" value="1"/>
</dbReference>
<evidence type="ECO:0000313" key="2">
    <source>
        <dbReference type="EMBL" id="ADF37971.1"/>
    </source>
</evidence>
<dbReference type="InterPro" id="IPR003439">
    <property type="entry name" value="ABC_transporter-like_ATP-bd"/>
</dbReference>
<gene>
    <name evidence="2" type="ordered locus">BMD_1110</name>
</gene>
<dbReference type="InterPro" id="IPR039421">
    <property type="entry name" value="Type_1_exporter"/>
</dbReference>
<dbReference type="InterPro" id="IPR027417">
    <property type="entry name" value="P-loop_NTPase"/>
</dbReference>
<dbReference type="HOGENOM" id="CLU_2340955_0_0_9"/>
<dbReference type="GO" id="GO:0015421">
    <property type="term" value="F:ABC-type oligopeptide transporter activity"/>
    <property type="evidence" value="ECO:0007669"/>
    <property type="project" value="TreeGrafter"/>
</dbReference>
<evidence type="ECO:0000313" key="3">
    <source>
        <dbReference type="Proteomes" id="UP000002365"/>
    </source>
</evidence>
<proteinExistence type="predicted"/>
<dbReference type="NCBIfam" id="NF033524">
    <property type="entry name" value="lasso_PadeA_fam"/>
    <property type="match status" value="1"/>
</dbReference>
<organism evidence="2 3">
    <name type="scientific">Priestia megaterium (strain DSM 319 / IMG 1521)</name>
    <name type="common">Bacillus megaterium</name>
    <dbReference type="NCBI Taxonomy" id="592022"/>
    <lineage>
        <taxon>Bacteria</taxon>
        <taxon>Bacillati</taxon>
        <taxon>Bacillota</taxon>
        <taxon>Bacilli</taxon>
        <taxon>Bacillales</taxon>
        <taxon>Bacillaceae</taxon>
        <taxon>Priestia</taxon>
    </lineage>
</organism>
<feature type="domain" description="ABC transporter" evidence="1">
    <location>
        <begin position="43"/>
        <end position="93"/>
    </location>
</feature>
<sequence>MKKVWEAPTVEVLDISMTMMGPGKAIVDAAEEDIWEAPGFSSAARFVKKLPQGLETLVGDRGSRLCGGGCQRLILARAILKKPSILVLDEATSALGC</sequence>
<dbReference type="GO" id="GO:0016887">
    <property type="term" value="F:ATP hydrolysis activity"/>
    <property type="evidence" value="ECO:0007669"/>
    <property type="project" value="InterPro"/>
</dbReference>
<dbReference type="InterPro" id="IPR049825">
    <property type="entry name" value="Lasso_PadeA-like"/>
</dbReference>
<dbReference type="PANTHER" id="PTHR43394:SF1">
    <property type="entry name" value="ATP-BINDING CASSETTE SUB-FAMILY B MEMBER 10, MITOCHONDRIAL"/>
    <property type="match status" value="1"/>
</dbReference>
<dbReference type="Gene3D" id="3.40.50.300">
    <property type="entry name" value="P-loop containing nucleotide triphosphate hydrolases"/>
    <property type="match status" value="1"/>
</dbReference>
<accession>D5DBI9</accession>
<dbReference type="AlphaFoldDB" id="D5DBI9"/>
<protein>
    <recommendedName>
        <fullName evidence="1">ABC transporter domain-containing protein</fullName>
    </recommendedName>
</protein>
<evidence type="ECO:0000259" key="1">
    <source>
        <dbReference type="Pfam" id="PF00005"/>
    </source>
</evidence>
<name>D5DBI9_PRIM3</name>
<dbReference type="EMBL" id="CP001982">
    <property type="protein sequence ID" value="ADF37971.1"/>
    <property type="molecule type" value="Genomic_DNA"/>
</dbReference>
<dbReference type="GO" id="GO:0005524">
    <property type="term" value="F:ATP binding"/>
    <property type="evidence" value="ECO:0007669"/>
    <property type="project" value="InterPro"/>
</dbReference>
<dbReference type="PANTHER" id="PTHR43394">
    <property type="entry name" value="ATP-DEPENDENT PERMEASE MDL1, MITOCHONDRIAL"/>
    <property type="match status" value="1"/>
</dbReference>
<dbReference type="Proteomes" id="UP000002365">
    <property type="component" value="Chromosome"/>
</dbReference>